<dbReference type="KEGG" id="bja:blr3688"/>
<dbReference type="Gene3D" id="2.130.10.10">
    <property type="entry name" value="YVTN repeat-like/Quinoprotein amine dehydrogenase"/>
    <property type="match status" value="1"/>
</dbReference>
<dbReference type="STRING" id="224911.AAV28_15440"/>
<dbReference type="eggNOG" id="COG0823">
    <property type="taxonomic scope" value="Bacteria"/>
</dbReference>
<evidence type="ECO:0000313" key="3">
    <source>
        <dbReference type="Proteomes" id="UP000002526"/>
    </source>
</evidence>
<feature type="region of interest" description="Disordered" evidence="1">
    <location>
        <begin position="301"/>
        <end position="374"/>
    </location>
</feature>
<dbReference type="SUPFAM" id="SSF63829">
    <property type="entry name" value="Calcium-dependent phosphotriesterase"/>
    <property type="match status" value="1"/>
</dbReference>
<feature type="region of interest" description="Disordered" evidence="1">
    <location>
        <begin position="402"/>
        <end position="422"/>
    </location>
</feature>
<name>Q89NZ5_BRADU</name>
<dbReference type="OrthoDB" id="8192299at2"/>
<evidence type="ECO:0000313" key="2">
    <source>
        <dbReference type="EMBL" id="BAC48953.1"/>
    </source>
</evidence>
<gene>
    <name evidence="2" type="ordered locus">blr3688</name>
</gene>
<protein>
    <submittedName>
        <fullName evidence="2">Blr3688 protein</fullName>
    </submittedName>
</protein>
<dbReference type="InterPro" id="IPR015943">
    <property type="entry name" value="WD40/YVTN_repeat-like_dom_sf"/>
</dbReference>
<sequence length="422" mass="46296">MRRQMRRAGTTPWRTRQVYCDRQVRRPMDTMEAETARLYELLGRHWTMGALVTNATFDAAGQAVAFALADGSLAIAPLADSDPPKDRYRMALDGGRSTISPRRNPVPPLTKVVISDASLHLASIEPSGFIASDGSQLLHVSASGVTRQAAKLGAPIDLVAPVHAGGILAASGESVIYCDSNGEVGWLQKRAGGRSSAMAVSPDGRSFAIGADGCLLVRAFGPRPEPTVSMALGSISSLSWSPDGSWLAMSVAEVGIVLLRPCRCADRPDVRLSCGRYVSFVECRLARSCYERGLPLDRMGRFQPRRRKRAADEPQHRSWRIHPRQGGRYAPRASPGRGRVQRRQGRRREDRTSRRIGCQTARWGRRPSPSMVRRWPASCSRNVRRRSGDRDVSAANLQVTANRGGEPCEHQEEIHDSSTIAK</sequence>
<dbReference type="EMBL" id="BA000040">
    <property type="protein sequence ID" value="BAC48953.1"/>
    <property type="molecule type" value="Genomic_DNA"/>
</dbReference>
<reference evidence="3" key="1">
    <citation type="journal article" date="2002" name="DNA Res.">
        <title>Complete genomic sequence of nitrogen-fixing symbiotic bacterium Bradyrhizobium japonicum USDA110.</title>
        <authorList>
            <person name="Kaneko T."/>
            <person name="Nakamura Y."/>
            <person name="Sato S."/>
            <person name="Minamisawa K."/>
            <person name="Uchiumi T."/>
            <person name="Sasamoto S."/>
            <person name="Watanabe A."/>
            <person name="Idesawa K."/>
            <person name="Iriguchi M."/>
            <person name="Kawashima K."/>
            <person name="Kohara M."/>
            <person name="Matsumoto M."/>
            <person name="Shimpo S."/>
            <person name="Tsuruoka H."/>
            <person name="Wada T."/>
            <person name="Yamada M."/>
            <person name="Tabata S."/>
        </authorList>
    </citation>
    <scope>NUCLEOTIDE SEQUENCE [LARGE SCALE GENOMIC DNA]</scope>
    <source>
        <strain evidence="3">JCM 10833 / BCRC 13528 / IAM 13628 / NBRC 14792 / USDA 110</strain>
    </source>
</reference>
<dbReference type="Proteomes" id="UP000002526">
    <property type="component" value="Chromosome"/>
</dbReference>
<accession>Q89NZ5</accession>
<keyword evidence="3" id="KW-1185">Reference proteome</keyword>
<dbReference type="AlphaFoldDB" id="Q89NZ5"/>
<evidence type="ECO:0000256" key="1">
    <source>
        <dbReference type="SAM" id="MobiDB-lite"/>
    </source>
</evidence>
<dbReference type="InParanoid" id="Q89NZ5"/>
<dbReference type="EnsemblBacteria" id="BAC48953">
    <property type="protein sequence ID" value="BAC48953"/>
    <property type="gene ID" value="BAC48953"/>
</dbReference>
<dbReference type="PATRIC" id="fig|224911.5.peg.3675"/>
<dbReference type="HOGENOM" id="CLU_649983_0_0_5"/>
<proteinExistence type="predicted"/>
<organism evidence="2 3">
    <name type="scientific">Bradyrhizobium diazoefficiens (strain JCM 10833 / BCRC 13528 / IAM 13628 / NBRC 14792 / USDA 110)</name>
    <dbReference type="NCBI Taxonomy" id="224911"/>
    <lineage>
        <taxon>Bacteria</taxon>
        <taxon>Pseudomonadati</taxon>
        <taxon>Pseudomonadota</taxon>
        <taxon>Alphaproteobacteria</taxon>
        <taxon>Hyphomicrobiales</taxon>
        <taxon>Nitrobacteraceae</taxon>
        <taxon>Bradyrhizobium</taxon>
    </lineage>
</organism>
<feature type="compositionally biased region" description="Basic and acidic residues" evidence="1">
    <location>
        <begin position="406"/>
        <end position="416"/>
    </location>
</feature>